<evidence type="ECO:0000313" key="3">
    <source>
        <dbReference type="Proteomes" id="UP001373714"/>
    </source>
</evidence>
<dbReference type="Proteomes" id="UP001373714">
    <property type="component" value="Unassembled WGS sequence"/>
</dbReference>
<name>A0AAV9V7D0_9PEZI</name>
<organism evidence="2 3">
    <name type="scientific">Orbilia blumenaviensis</name>
    <dbReference type="NCBI Taxonomy" id="1796055"/>
    <lineage>
        <taxon>Eukaryota</taxon>
        <taxon>Fungi</taxon>
        <taxon>Dikarya</taxon>
        <taxon>Ascomycota</taxon>
        <taxon>Pezizomycotina</taxon>
        <taxon>Orbiliomycetes</taxon>
        <taxon>Orbiliales</taxon>
        <taxon>Orbiliaceae</taxon>
        <taxon>Orbilia</taxon>
    </lineage>
</organism>
<accession>A0AAV9V7D0</accession>
<dbReference type="PANTHER" id="PTHR40781">
    <property type="match status" value="1"/>
</dbReference>
<dbReference type="AlphaFoldDB" id="A0AAV9V7D0"/>
<dbReference type="Pfam" id="PF24494">
    <property type="entry name" value="DUF7587"/>
    <property type="match status" value="1"/>
</dbReference>
<keyword evidence="3" id="KW-1185">Reference proteome</keyword>
<protein>
    <recommendedName>
        <fullName evidence="1">DUF7587 domain-containing protein</fullName>
    </recommendedName>
</protein>
<evidence type="ECO:0000259" key="1">
    <source>
        <dbReference type="Pfam" id="PF24494"/>
    </source>
</evidence>
<gene>
    <name evidence="2" type="ORF">TWF730_007224</name>
</gene>
<sequence>MPANDSGFDTYIALRFEMEQNLAVAGGPNLDLINHVKCSDIPNPQLPLELYPRALYRVHFSHGSYTSYKSNLGFRCTKAGYINLQNYGELAYGIRNHLRWQPKPSSFISTFVSRKHALNWARKRLRQGKYGRAYIMKIDPREITNAEGGLLPILKLSDVIEDYPGILRGVDKERIRNEYLALYIIPASAILYVSRVK</sequence>
<proteinExistence type="predicted"/>
<dbReference type="EMBL" id="JAVHNS010000004">
    <property type="protein sequence ID" value="KAK6357867.1"/>
    <property type="molecule type" value="Genomic_DNA"/>
</dbReference>
<dbReference type="PANTHER" id="PTHR40781:SF1">
    <property type="match status" value="1"/>
</dbReference>
<dbReference type="Gene3D" id="3.90.210.10">
    <property type="entry name" value="Heat-Labile Enterotoxin, subunit A"/>
    <property type="match status" value="1"/>
</dbReference>
<comment type="caution">
    <text evidence="2">The sequence shown here is derived from an EMBL/GenBank/DDBJ whole genome shotgun (WGS) entry which is preliminary data.</text>
</comment>
<feature type="domain" description="DUF7587" evidence="1">
    <location>
        <begin position="52"/>
        <end position="192"/>
    </location>
</feature>
<reference evidence="2 3" key="1">
    <citation type="submission" date="2019-10" db="EMBL/GenBank/DDBJ databases">
        <authorList>
            <person name="Palmer J.M."/>
        </authorList>
    </citation>
    <scope>NUCLEOTIDE SEQUENCE [LARGE SCALE GENOMIC DNA]</scope>
    <source>
        <strain evidence="2 3">TWF730</strain>
    </source>
</reference>
<dbReference type="InterPro" id="IPR056009">
    <property type="entry name" value="DUF7587"/>
</dbReference>
<evidence type="ECO:0000313" key="2">
    <source>
        <dbReference type="EMBL" id="KAK6357867.1"/>
    </source>
</evidence>